<dbReference type="Proteomes" id="UP000613177">
    <property type="component" value="Unassembled WGS sequence"/>
</dbReference>
<evidence type="ECO:0000313" key="2">
    <source>
        <dbReference type="EMBL" id="KAG2234764.1"/>
    </source>
</evidence>
<comment type="caution">
    <text evidence="2">The sequence shown here is derived from an EMBL/GenBank/DDBJ whole genome shotgun (WGS) entry which is preliminary data.</text>
</comment>
<reference evidence="2" key="1">
    <citation type="submission" date="2021-01" db="EMBL/GenBank/DDBJ databases">
        <title>Metabolic potential, ecology and presence of endohyphal bacteria is reflected in genomic diversity of Mucoromycotina.</title>
        <authorList>
            <person name="Muszewska A."/>
            <person name="Okrasinska A."/>
            <person name="Steczkiewicz K."/>
            <person name="Drgas O."/>
            <person name="Orlowska M."/>
            <person name="Perlinska-Lenart U."/>
            <person name="Aleksandrzak-Piekarczyk T."/>
            <person name="Szatraj K."/>
            <person name="Zielenkiewicz U."/>
            <person name="Pilsyk S."/>
            <person name="Malc E."/>
            <person name="Mieczkowski P."/>
            <person name="Kruszewska J.S."/>
            <person name="Biernat P."/>
            <person name="Pawlowska J."/>
        </authorList>
    </citation>
    <scope>NUCLEOTIDE SEQUENCE</scope>
    <source>
        <strain evidence="2">WA0000018081</strain>
    </source>
</reference>
<name>A0A8H7SQ40_9FUNG</name>
<feature type="region of interest" description="Disordered" evidence="1">
    <location>
        <begin position="24"/>
        <end position="53"/>
    </location>
</feature>
<dbReference type="EMBL" id="JAEPRE010000046">
    <property type="protein sequence ID" value="KAG2234764.1"/>
    <property type="molecule type" value="Genomic_DNA"/>
</dbReference>
<feature type="non-terminal residue" evidence="2">
    <location>
        <position position="1"/>
    </location>
</feature>
<evidence type="ECO:0000313" key="3">
    <source>
        <dbReference type="Proteomes" id="UP000613177"/>
    </source>
</evidence>
<sequence length="53" mass="5729">MPVVIVTSLFGHRNTTFLVVSTKNGVPSGQLNNHIPARSSSTKENPVSEEHDV</sequence>
<keyword evidence="3" id="KW-1185">Reference proteome</keyword>
<proteinExistence type="predicted"/>
<evidence type="ECO:0000256" key="1">
    <source>
        <dbReference type="SAM" id="MobiDB-lite"/>
    </source>
</evidence>
<accession>A0A8H7SQ40</accession>
<dbReference type="AlphaFoldDB" id="A0A8H7SQ40"/>
<protein>
    <submittedName>
        <fullName evidence="2">Uncharacterized protein</fullName>
    </submittedName>
</protein>
<organism evidence="2 3">
    <name type="scientific">Thamnidium elegans</name>
    <dbReference type="NCBI Taxonomy" id="101142"/>
    <lineage>
        <taxon>Eukaryota</taxon>
        <taxon>Fungi</taxon>
        <taxon>Fungi incertae sedis</taxon>
        <taxon>Mucoromycota</taxon>
        <taxon>Mucoromycotina</taxon>
        <taxon>Mucoromycetes</taxon>
        <taxon>Mucorales</taxon>
        <taxon>Mucorineae</taxon>
        <taxon>Mucoraceae</taxon>
        <taxon>Thamnidium</taxon>
    </lineage>
</organism>
<feature type="compositionally biased region" description="Polar residues" evidence="1">
    <location>
        <begin position="24"/>
        <end position="45"/>
    </location>
</feature>
<gene>
    <name evidence="2" type="ORF">INT48_000113</name>
</gene>